<feature type="region of interest" description="Disordered" evidence="1">
    <location>
        <begin position="142"/>
        <end position="182"/>
    </location>
</feature>
<dbReference type="AlphaFoldDB" id="A0A2H0CT95"/>
<name>A0A2H0CT95_9BACT</name>
<accession>A0A2H0CT95</accession>
<dbReference type="EMBL" id="PCTL01000031">
    <property type="protein sequence ID" value="PIP73076.1"/>
    <property type="molecule type" value="Genomic_DNA"/>
</dbReference>
<gene>
    <name evidence="2" type="ORF">COW88_03145</name>
</gene>
<reference evidence="2 3" key="1">
    <citation type="submission" date="2017-09" db="EMBL/GenBank/DDBJ databases">
        <title>Depth-based differentiation of microbial function through sediment-hosted aquifers and enrichment of novel symbionts in the deep terrestrial subsurface.</title>
        <authorList>
            <person name="Probst A.J."/>
            <person name="Ladd B."/>
            <person name="Jarett J.K."/>
            <person name="Geller-Mcgrath D.E."/>
            <person name="Sieber C.M."/>
            <person name="Emerson J.B."/>
            <person name="Anantharaman K."/>
            <person name="Thomas B.C."/>
            <person name="Malmstrom R."/>
            <person name="Stieglmeier M."/>
            <person name="Klingl A."/>
            <person name="Woyke T."/>
            <person name="Ryan C.M."/>
            <person name="Banfield J.F."/>
        </authorList>
    </citation>
    <scope>NUCLEOTIDE SEQUENCE [LARGE SCALE GENOMIC DNA]</scope>
    <source>
        <strain evidence="2">CG22_combo_CG10-13_8_21_14_all_47_15</strain>
    </source>
</reference>
<sequence length="182" mass="20626">MFSFGISVSGIAGIFIVRALQMRRQNIEYRDESTELNGESMTTTVSDGIHGVVTLVRTIVRILHKRHTEPLIVRAKGHAKIKIVRGIDIIHRFSAKAKHALEGKRDISLSGDIKRSPFFEEMSGHQMTGEQRKKIVRTHHAKKKAQPELLADAPIPGIMDPRERIEKTLSRRRKKSEEEGMS</sequence>
<comment type="caution">
    <text evidence="2">The sequence shown here is derived from an EMBL/GenBank/DDBJ whole genome shotgun (WGS) entry which is preliminary data.</text>
</comment>
<protein>
    <submittedName>
        <fullName evidence="2">Uncharacterized protein</fullName>
    </submittedName>
</protein>
<evidence type="ECO:0000313" key="2">
    <source>
        <dbReference type="EMBL" id="PIP73076.1"/>
    </source>
</evidence>
<proteinExistence type="predicted"/>
<evidence type="ECO:0000256" key="1">
    <source>
        <dbReference type="SAM" id="MobiDB-lite"/>
    </source>
</evidence>
<evidence type="ECO:0000313" key="3">
    <source>
        <dbReference type="Proteomes" id="UP000230638"/>
    </source>
</evidence>
<organism evidence="2 3">
    <name type="scientific">Candidatus Lloydbacteria bacterium CG22_combo_CG10-13_8_21_14_all_47_15</name>
    <dbReference type="NCBI Taxonomy" id="1974635"/>
    <lineage>
        <taxon>Bacteria</taxon>
        <taxon>Candidatus Lloydiibacteriota</taxon>
    </lineage>
</organism>
<dbReference type="Proteomes" id="UP000230638">
    <property type="component" value="Unassembled WGS sequence"/>
</dbReference>
<feature type="compositionally biased region" description="Basic and acidic residues" evidence="1">
    <location>
        <begin position="160"/>
        <end position="182"/>
    </location>
</feature>